<feature type="domain" description="Mut7-C RNAse" evidence="1">
    <location>
        <begin position="96"/>
        <end position="238"/>
    </location>
</feature>
<dbReference type="InterPro" id="IPR002782">
    <property type="entry name" value="Mut7-C_RNAse_dom"/>
</dbReference>
<proteinExistence type="predicted"/>
<dbReference type="InterPro" id="IPR012675">
    <property type="entry name" value="Beta-grasp_dom_sf"/>
</dbReference>
<dbReference type="InterPro" id="IPR016155">
    <property type="entry name" value="Mopterin_synth/thiamin_S_b"/>
</dbReference>
<comment type="caution">
    <text evidence="3">The sequence shown here is derived from an EMBL/GenBank/DDBJ whole genome shotgun (WGS) entry which is preliminary data.</text>
</comment>
<dbReference type="PANTHER" id="PTHR39081:SF1">
    <property type="entry name" value="MUT7-C RNASE DOMAIN-CONTAINING PROTEIN"/>
    <property type="match status" value="1"/>
</dbReference>
<sequence>MFQVTLRFYEELNDFLPPQRRKIDFSHTLAGKTSVKDLIESLGVPHTEVDLILVNQESVAFSYTVQPDDRISVYPVFEAFDISAMTKLRPTPLRTTRFILDVHLGKLAVYLRFVGCDALYRNDYQDDEIAAIAARDHRIVLTRDRKLLHRTIITHGYWIRATDPRQQFAEVVQRFHLTFPSPFRQRCSRCNTPLAPISREQLTAHVDPTTLAYYEEFYHCPTCDTIYWKGTHYHNMLKQLGQILN</sequence>
<dbReference type="Pfam" id="PF14451">
    <property type="entry name" value="Ub-Mut7C"/>
    <property type="match status" value="1"/>
</dbReference>
<protein>
    <submittedName>
        <fullName evidence="3">Twitching motility protein PilT</fullName>
    </submittedName>
</protein>
<dbReference type="PANTHER" id="PTHR39081">
    <property type="entry name" value="MUT7-C DOMAIN-CONTAINING PROTEIN"/>
    <property type="match status" value="1"/>
</dbReference>
<dbReference type="Gene3D" id="3.10.20.30">
    <property type="match status" value="1"/>
</dbReference>
<feature type="domain" description="Ubiquitin Mut7-C" evidence="2">
    <location>
        <begin position="2"/>
        <end position="81"/>
    </location>
</feature>
<organism evidence="3 4">
    <name type="scientific">candidate division KSB3 bacterium</name>
    <dbReference type="NCBI Taxonomy" id="2044937"/>
    <lineage>
        <taxon>Bacteria</taxon>
        <taxon>candidate division KSB3</taxon>
    </lineage>
</organism>
<dbReference type="AlphaFoldDB" id="A0A9D5JU03"/>
<dbReference type="Pfam" id="PF01927">
    <property type="entry name" value="Mut7-C"/>
    <property type="match status" value="1"/>
</dbReference>
<gene>
    <name evidence="3" type="ORF">GF339_05290</name>
</gene>
<reference evidence="3" key="1">
    <citation type="submission" date="2019-11" db="EMBL/GenBank/DDBJ databases">
        <title>Microbial mats filling the niche in hypersaline microbial mats.</title>
        <authorList>
            <person name="Wong H.L."/>
            <person name="Macleod F.I."/>
            <person name="White R.A. III"/>
            <person name="Burns B.P."/>
        </authorList>
    </citation>
    <scope>NUCLEOTIDE SEQUENCE</scope>
    <source>
        <strain evidence="3">Rbin_158</strain>
    </source>
</reference>
<evidence type="ECO:0000313" key="3">
    <source>
        <dbReference type="EMBL" id="MBD3323976.1"/>
    </source>
</evidence>
<dbReference type="Proteomes" id="UP000649604">
    <property type="component" value="Unassembled WGS sequence"/>
</dbReference>
<evidence type="ECO:0000259" key="1">
    <source>
        <dbReference type="Pfam" id="PF01927"/>
    </source>
</evidence>
<evidence type="ECO:0000313" key="4">
    <source>
        <dbReference type="Proteomes" id="UP000649604"/>
    </source>
</evidence>
<accession>A0A9D5JU03</accession>
<dbReference type="InterPro" id="IPR027798">
    <property type="entry name" value="Ub_Mut7C"/>
</dbReference>
<dbReference type="SUPFAM" id="SSF54285">
    <property type="entry name" value="MoaD/ThiS"/>
    <property type="match status" value="1"/>
</dbReference>
<evidence type="ECO:0000259" key="2">
    <source>
        <dbReference type="Pfam" id="PF14451"/>
    </source>
</evidence>
<name>A0A9D5JU03_9BACT</name>
<dbReference type="EMBL" id="WJJP01000168">
    <property type="protein sequence ID" value="MBD3323976.1"/>
    <property type="molecule type" value="Genomic_DNA"/>
</dbReference>